<evidence type="ECO:0000313" key="2">
    <source>
        <dbReference type="EMBL" id="WKN39414.1"/>
    </source>
</evidence>
<dbReference type="InterPro" id="IPR019734">
    <property type="entry name" value="TPR_rpt"/>
</dbReference>
<protein>
    <submittedName>
        <fullName evidence="2">Tol-pal system protein YbgF</fullName>
    </submittedName>
</protein>
<dbReference type="SMART" id="SM00028">
    <property type="entry name" value="TPR"/>
    <property type="match status" value="3"/>
</dbReference>
<organism evidence="2">
    <name type="scientific">Roseihalotalea indica</name>
    <dbReference type="NCBI Taxonomy" id="2867963"/>
    <lineage>
        <taxon>Bacteria</taxon>
        <taxon>Pseudomonadati</taxon>
        <taxon>Bacteroidota</taxon>
        <taxon>Cytophagia</taxon>
        <taxon>Cytophagales</taxon>
        <taxon>Catalimonadaceae</taxon>
        <taxon>Roseihalotalea</taxon>
    </lineage>
</organism>
<sequence length="399" mass="46622">MNIFRILLTGFWVIGLGGWTIGYGQAQAPEISMQKTPLLLDMNMQIDATQAVNDMYNFKFDRAERQFRWIKQDHPNHPLPYFLLGLSEWWKIVPNPHETKYDARCIAYMDTATVLADRMLEADEDDPEAAFFLAAAYAFKGRLHSERRDFARAASDGRLSLKYLELCKGKEDFSPELLLGDALYNYYAEWIKDNYPILRPLMVFFPNGDKNLGIKQLKTVSNNAFYTRTEAQYFLMRILSEEQNDPREAFRISEYLHQTFPDNAYFHRYYARQLYSRGKHRDAERESLEILAKIDSGMTGYEATSGRYAAFFLGQIYQMRGELDLAEQNYKKAITYAEAIDATESGYYHYSMLYLGEIAEKQNKPDLAKDYYKQVKKEAKRSSRAHEKARENLRDLRQG</sequence>
<proteinExistence type="predicted"/>
<accession>A0AA49JHP7</accession>
<dbReference type="SUPFAM" id="SSF48452">
    <property type="entry name" value="TPR-like"/>
    <property type="match status" value="1"/>
</dbReference>
<name>A0AA49JHP7_9BACT</name>
<dbReference type="InterPro" id="IPR011990">
    <property type="entry name" value="TPR-like_helical_dom_sf"/>
</dbReference>
<dbReference type="AlphaFoldDB" id="A0AA49JHP7"/>
<dbReference type="Gene3D" id="1.25.40.10">
    <property type="entry name" value="Tetratricopeptide repeat domain"/>
    <property type="match status" value="1"/>
</dbReference>
<gene>
    <name evidence="2" type="ORF">K4G66_12000</name>
</gene>
<dbReference type="EMBL" id="CP120682">
    <property type="protein sequence ID" value="WKN39414.1"/>
    <property type="molecule type" value="Genomic_DNA"/>
</dbReference>
<feature type="region of interest" description="Disordered" evidence="1">
    <location>
        <begin position="378"/>
        <end position="399"/>
    </location>
</feature>
<evidence type="ECO:0000256" key="1">
    <source>
        <dbReference type="SAM" id="MobiDB-lite"/>
    </source>
</evidence>
<reference evidence="2" key="1">
    <citation type="journal article" date="2023" name="Comput. Struct. Biotechnol. J.">
        <title>Discovery of a novel marine Bacteroidetes with a rich repertoire of carbohydrate-active enzymes.</title>
        <authorList>
            <person name="Chen B."/>
            <person name="Liu G."/>
            <person name="Chen Q."/>
            <person name="Wang H."/>
            <person name="Liu L."/>
            <person name="Tang K."/>
        </authorList>
    </citation>
    <scope>NUCLEOTIDE SEQUENCE</scope>
    <source>
        <strain evidence="2">TK19036</strain>
    </source>
</reference>
<reference evidence="2" key="2">
    <citation type="journal article" date="2024" name="Antonie Van Leeuwenhoek">
        <title>Roseihalotalea indica gen. nov., sp. nov., a halophilic Bacteroidetes from mesopelagic Southwest Indian Ocean with higher carbohydrate metabolic potential.</title>
        <authorList>
            <person name="Chen B."/>
            <person name="Zhang M."/>
            <person name="Lin D."/>
            <person name="Ye J."/>
            <person name="Tang K."/>
        </authorList>
    </citation>
    <scope>NUCLEOTIDE SEQUENCE</scope>
    <source>
        <strain evidence="2">TK19036</strain>
    </source>
</reference>